<dbReference type="PANTHER" id="PTHR45749">
    <property type="match status" value="1"/>
</dbReference>
<organism evidence="4 5">
    <name type="scientific">Cirrhinus mrigala</name>
    <name type="common">Mrigala</name>
    <dbReference type="NCBI Taxonomy" id="683832"/>
    <lineage>
        <taxon>Eukaryota</taxon>
        <taxon>Metazoa</taxon>
        <taxon>Chordata</taxon>
        <taxon>Craniata</taxon>
        <taxon>Vertebrata</taxon>
        <taxon>Euteleostomi</taxon>
        <taxon>Actinopterygii</taxon>
        <taxon>Neopterygii</taxon>
        <taxon>Teleostei</taxon>
        <taxon>Ostariophysi</taxon>
        <taxon>Cypriniformes</taxon>
        <taxon>Cyprinidae</taxon>
        <taxon>Labeoninae</taxon>
        <taxon>Labeonini</taxon>
        <taxon>Cirrhinus</taxon>
    </lineage>
</organism>
<dbReference type="Pfam" id="PF05699">
    <property type="entry name" value="Dimer_Tnp_hAT"/>
    <property type="match status" value="1"/>
</dbReference>
<evidence type="ECO:0000313" key="4">
    <source>
        <dbReference type="EMBL" id="KAL0147011.1"/>
    </source>
</evidence>
<sequence>MYWPSGLPGDSRRAAVFVGRLPAKLTISTRDVFAEHWPIKIKSKILSGEKKRQALEAEATKCVKINLAAGRPGLLRTVERREGMKLERNVKKRAEMRVDRREKREKKRRDRREKTEKKKETQENGEAAYMLDDCNIDHGSLVSLLSPKTVNSVVNTIQQLIQETIVGDIKNAEMFSLQIDTTQDINSQEQCSVVVRYVTDTINERLISIVKCKETTGQYFVNIVSELAEKLNLDLTKCIGHATDGASNMQGQYKGFSTQMSKVSPNQVHVWCYAHVLNLVLADTTQTVIESGSLFTVLNDIAVFFRESHKRMNVWENESQGKHQKRLSPIGETRCWAKDNALRKVFGSFANPHNCLYVDIILALTAIQEDMTMKTTARIQAQGFVEALLKYETILTAQTFLRIFEQTSPLSKYLQTQGMDILSAHRMVMATHKSLKNMSRDFASVSAAAEKYVLWANEKLQEQDKEVELEVESALPSRRRRKKTTRPGETPHAETVTSPEQVYEVTVHNQIMDTATETLHRRFLGHGTLYADLAFLDPRNFTQLESSSLPPLMFQELSKCLLRFDSEATAENLQCEFSNFALQWEKLKMYPLDEYKVKTLEDKNEDGGVEIRCKECPSCNECPLCCYQILRRFNLMSNAYHLLGLAYKFLLTLSITQVACERTFSLLKFIKTRLRSKLSQEHLEAFMLMATERDILFSLDSDVIIDKVAEKSELFTKLLL</sequence>
<dbReference type="InterPro" id="IPR012337">
    <property type="entry name" value="RNaseH-like_sf"/>
</dbReference>
<evidence type="ECO:0000256" key="1">
    <source>
        <dbReference type="SAM" id="MobiDB-lite"/>
    </source>
</evidence>
<feature type="region of interest" description="Disordered" evidence="1">
    <location>
        <begin position="94"/>
        <end position="124"/>
    </location>
</feature>
<dbReference type="AlphaFoldDB" id="A0ABD0ME18"/>
<evidence type="ECO:0000259" key="2">
    <source>
        <dbReference type="Pfam" id="PF05699"/>
    </source>
</evidence>
<keyword evidence="5" id="KW-1185">Reference proteome</keyword>
<reference evidence="4 5" key="1">
    <citation type="submission" date="2024-05" db="EMBL/GenBank/DDBJ databases">
        <title>Genome sequencing and assembly of Indian major carp, Cirrhinus mrigala (Hamilton, 1822).</title>
        <authorList>
            <person name="Mohindra V."/>
            <person name="Chowdhury L.M."/>
            <person name="Lal K."/>
            <person name="Jena J.K."/>
        </authorList>
    </citation>
    <scope>NUCLEOTIDE SEQUENCE [LARGE SCALE GENOMIC DNA]</scope>
    <source>
        <strain evidence="4">CM1030</strain>
        <tissue evidence="4">Blood</tissue>
    </source>
</reference>
<protein>
    <recommendedName>
        <fullName evidence="6">DUF4371 domain-containing protein</fullName>
    </recommendedName>
</protein>
<proteinExistence type="predicted"/>
<feature type="domain" description="HAT C-terminal dimerisation" evidence="2">
    <location>
        <begin position="636"/>
        <end position="694"/>
    </location>
</feature>
<comment type="caution">
    <text evidence="4">The sequence shown here is derived from an EMBL/GenBank/DDBJ whole genome shotgun (WGS) entry which is preliminary data.</text>
</comment>
<feature type="domain" description="DUF4371" evidence="3">
    <location>
        <begin position="145"/>
        <end position="255"/>
    </location>
</feature>
<feature type="region of interest" description="Disordered" evidence="1">
    <location>
        <begin position="467"/>
        <end position="498"/>
    </location>
</feature>
<accession>A0ABD0ME18</accession>
<dbReference type="SUPFAM" id="SSF53098">
    <property type="entry name" value="Ribonuclease H-like"/>
    <property type="match status" value="1"/>
</dbReference>
<evidence type="ECO:0008006" key="6">
    <source>
        <dbReference type="Google" id="ProtNLM"/>
    </source>
</evidence>
<feature type="compositionally biased region" description="Basic and acidic residues" evidence="1">
    <location>
        <begin position="112"/>
        <end position="122"/>
    </location>
</feature>
<gene>
    <name evidence="4" type="ORF">M9458_057535</name>
</gene>
<evidence type="ECO:0000259" key="3">
    <source>
        <dbReference type="Pfam" id="PF14291"/>
    </source>
</evidence>
<dbReference type="Proteomes" id="UP001529510">
    <property type="component" value="Unassembled WGS sequence"/>
</dbReference>
<evidence type="ECO:0000313" key="5">
    <source>
        <dbReference type="Proteomes" id="UP001529510"/>
    </source>
</evidence>
<dbReference type="InterPro" id="IPR025398">
    <property type="entry name" value="DUF4371"/>
</dbReference>
<dbReference type="Pfam" id="PF14291">
    <property type="entry name" value="DUF4371"/>
    <property type="match status" value="1"/>
</dbReference>
<dbReference type="InterPro" id="IPR008906">
    <property type="entry name" value="HATC_C_dom"/>
</dbReference>
<dbReference type="PANTHER" id="PTHR45749:SF21">
    <property type="entry name" value="DUF4371 DOMAIN-CONTAINING PROTEIN"/>
    <property type="match status" value="1"/>
</dbReference>
<dbReference type="EMBL" id="JAMKFB020000831">
    <property type="protein sequence ID" value="KAL0147011.1"/>
    <property type="molecule type" value="Genomic_DNA"/>
</dbReference>
<name>A0ABD0ME18_CIRMR</name>